<evidence type="ECO:0000256" key="3">
    <source>
        <dbReference type="ARBA" id="ARBA00022553"/>
    </source>
</evidence>
<evidence type="ECO:0000256" key="9">
    <source>
        <dbReference type="SAM" id="Coils"/>
    </source>
</evidence>
<dbReference type="InterPro" id="IPR011712">
    <property type="entry name" value="Sig_transdc_His_kin_sub3_dim/P"/>
</dbReference>
<keyword evidence="13" id="KW-1185">Reference proteome</keyword>
<feature type="domain" description="Histidine kinase/HSP90-like ATPase" evidence="11">
    <location>
        <begin position="294"/>
        <end position="386"/>
    </location>
</feature>
<dbReference type="SMART" id="SM00387">
    <property type="entry name" value="HATPase_c"/>
    <property type="match status" value="1"/>
</dbReference>
<keyword evidence="3" id="KW-0597">Phosphoprotein</keyword>
<evidence type="ECO:0000256" key="5">
    <source>
        <dbReference type="ARBA" id="ARBA00022741"/>
    </source>
</evidence>
<feature type="transmembrane region" description="Helical" evidence="10">
    <location>
        <begin position="20"/>
        <end position="37"/>
    </location>
</feature>
<keyword evidence="5" id="KW-0547">Nucleotide-binding</keyword>
<evidence type="ECO:0000256" key="2">
    <source>
        <dbReference type="ARBA" id="ARBA00012438"/>
    </source>
</evidence>
<feature type="transmembrane region" description="Helical" evidence="10">
    <location>
        <begin position="115"/>
        <end position="135"/>
    </location>
</feature>
<keyword evidence="4" id="KW-0808">Transferase</keyword>
<evidence type="ECO:0000256" key="7">
    <source>
        <dbReference type="ARBA" id="ARBA00022840"/>
    </source>
</evidence>
<evidence type="ECO:0000256" key="10">
    <source>
        <dbReference type="SAM" id="Phobius"/>
    </source>
</evidence>
<feature type="transmembrane region" description="Helical" evidence="10">
    <location>
        <begin position="141"/>
        <end position="159"/>
    </location>
</feature>
<keyword evidence="6 12" id="KW-0418">Kinase</keyword>
<gene>
    <name evidence="12" type="ORF">ACFOZ4_34650</name>
</gene>
<sequence>MSTPAAFDGSQLQREPVMRWLRLLVPVVLLVVIWSVATSTPTPGLDVVGLAFALFVVASAGVVATLWRARPVPLVFAVGLLAASGALTWLQSGAAIAGIFVGVSMLAPRLRGRASVLLAVLALVSLGLLATTLLHRSVAESLLNAVMIGAFYGMFFLALRLREAHRRTQQLLAELEESRAAEARAAGLAERERLAREMHDVLAHSLSGLILQLEGARMLAAEDAADPRLPHAVERAHHLAKSGLDEARRAIGMLRGDELPGPEGLGGLAAGFTEAHGITCRYTVSGAAYALGAEARVAVFRVAQESLTNVTRHAQPERVEMTLAYEERLTRLVVEDFGVPPPADATPKPGEGYGLTGMRERAELLGGSLITGPTATGFRVELGVPA</sequence>
<keyword evidence="9" id="KW-0175">Coiled coil</keyword>
<keyword evidence="10" id="KW-1133">Transmembrane helix</keyword>
<dbReference type="EMBL" id="JBHSAY010000025">
    <property type="protein sequence ID" value="MFC4135779.1"/>
    <property type="molecule type" value="Genomic_DNA"/>
</dbReference>
<dbReference type="CDD" id="cd16917">
    <property type="entry name" value="HATPase_UhpB-NarQ-NarX-like"/>
    <property type="match status" value="1"/>
</dbReference>
<proteinExistence type="predicted"/>
<dbReference type="InterPro" id="IPR036890">
    <property type="entry name" value="HATPase_C_sf"/>
</dbReference>
<dbReference type="InterPro" id="IPR003594">
    <property type="entry name" value="HATPase_dom"/>
</dbReference>
<dbReference type="Pfam" id="PF07730">
    <property type="entry name" value="HisKA_3"/>
    <property type="match status" value="1"/>
</dbReference>
<organism evidence="12 13">
    <name type="scientific">Hamadaea flava</name>
    <dbReference type="NCBI Taxonomy" id="1742688"/>
    <lineage>
        <taxon>Bacteria</taxon>
        <taxon>Bacillati</taxon>
        <taxon>Actinomycetota</taxon>
        <taxon>Actinomycetes</taxon>
        <taxon>Micromonosporales</taxon>
        <taxon>Micromonosporaceae</taxon>
        <taxon>Hamadaea</taxon>
    </lineage>
</organism>
<feature type="coiled-coil region" evidence="9">
    <location>
        <begin position="158"/>
        <end position="192"/>
    </location>
</feature>
<dbReference type="Proteomes" id="UP001595816">
    <property type="component" value="Unassembled WGS sequence"/>
</dbReference>
<evidence type="ECO:0000259" key="11">
    <source>
        <dbReference type="SMART" id="SM00387"/>
    </source>
</evidence>
<evidence type="ECO:0000256" key="8">
    <source>
        <dbReference type="ARBA" id="ARBA00023012"/>
    </source>
</evidence>
<dbReference type="RefSeq" id="WP_253763195.1">
    <property type="nucleotide sequence ID" value="NZ_JAMZDZ010000001.1"/>
</dbReference>
<evidence type="ECO:0000256" key="1">
    <source>
        <dbReference type="ARBA" id="ARBA00000085"/>
    </source>
</evidence>
<reference evidence="13" key="1">
    <citation type="journal article" date="2019" name="Int. J. Syst. Evol. Microbiol.">
        <title>The Global Catalogue of Microorganisms (GCM) 10K type strain sequencing project: providing services to taxonomists for standard genome sequencing and annotation.</title>
        <authorList>
            <consortium name="The Broad Institute Genomics Platform"/>
            <consortium name="The Broad Institute Genome Sequencing Center for Infectious Disease"/>
            <person name="Wu L."/>
            <person name="Ma J."/>
        </authorList>
    </citation>
    <scope>NUCLEOTIDE SEQUENCE [LARGE SCALE GENOMIC DNA]</scope>
    <source>
        <strain evidence="13">CGMCC 4.7289</strain>
    </source>
</reference>
<feature type="transmembrane region" description="Helical" evidence="10">
    <location>
        <begin position="73"/>
        <end position="103"/>
    </location>
</feature>
<keyword evidence="10" id="KW-0812">Transmembrane</keyword>
<dbReference type="EC" id="2.7.13.3" evidence="2"/>
<comment type="caution">
    <text evidence="12">The sequence shown here is derived from an EMBL/GenBank/DDBJ whole genome shotgun (WGS) entry which is preliminary data.</text>
</comment>
<keyword evidence="10" id="KW-0472">Membrane</keyword>
<evidence type="ECO:0000256" key="6">
    <source>
        <dbReference type="ARBA" id="ARBA00022777"/>
    </source>
</evidence>
<evidence type="ECO:0000313" key="13">
    <source>
        <dbReference type="Proteomes" id="UP001595816"/>
    </source>
</evidence>
<accession>A0ABV8M129</accession>
<dbReference type="PANTHER" id="PTHR24421:SF10">
    <property type="entry name" value="NITRATE_NITRITE SENSOR PROTEIN NARQ"/>
    <property type="match status" value="1"/>
</dbReference>
<dbReference type="InterPro" id="IPR050482">
    <property type="entry name" value="Sensor_HK_TwoCompSys"/>
</dbReference>
<dbReference type="GO" id="GO:0016301">
    <property type="term" value="F:kinase activity"/>
    <property type="evidence" value="ECO:0007669"/>
    <property type="project" value="UniProtKB-KW"/>
</dbReference>
<keyword evidence="8" id="KW-0902">Two-component regulatory system</keyword>
<keyword evidence="7" id="KW-0067">ATP-binding</keyword>
<dbReference type="Pfam" id="PF02518">
    <property type="entry name" value="HATPase_c"/>
    <property type="match status" value="1"/>
</dbReference>
<evidence type="ECO:0000256" key="4">
    <source>
        <dbReference type="ARBA" id="ARBA00022679"/>
    </source>
</evidence>
<name>A0ABV8M129_9ACTN</name>
<dbReference type="Gene3D" id="3.30.565.10">
    <property type="entry name" value="Histidine kinase-like ATPase, C-terminal domain"/>
    <property type="match status" value="1"/>
</dbReference>
<comment type="catalytic activity">
    <reaction evidence="1">
        <text>ATP + protein L-histidine = ADP + protein N-phospho-L-histidine.</text>
        <dbReference type="EC" id="2.7.13.3"/>
    </reaction>
</comment>
<dbReference type="Gene3D" id="1.20.5.1930">
    <property type="match status" value="1"/>
</dbReference>
<protein>
    <recommendedName>
        <fullName evidence="2">histidine kinase</fullName>
        <ecNumber evidence="2">2.7.13.3</ecNumber>
    </recommendedName>
</protein>
<evidence type="ECO:0000313" key="12">
    <source>
        <dbReference type="EMBL" id="MFC4135779.1"/>
    </source>
</evidence>
<dbReference type="SUPFAM" id="SSF55874">
    <property type="entry name" value="ATPase domain of HSP90 chaperone/DNA topoisomerase II/histidine kinase"/>
    <property type="match status" value="1"/>
</dbReference>
<dbReference type="PANTHER" id="PTHR24421">
    <property type="entry name" value="NITRATE/NITRITE SENSOR PROTEIN NARX-RELATED"/>
    <property type="match status" value="1"/>
</dbReference>
<feature type="transmembrane region" description="Helical" evidence="10">
    <location>
        <begin position="44"/>
        <end position="67"/>
    </location>
</feature>